<dbReference type="InterPro" id="IPR011990">
    <property type="entry name" value="TPR-like_helical_dom_sf"/>
</dbReference>
<dbReference type="PROSITE" id="PS51257">
    <property type="entry name" value="PROKAR_LIPOPROTEIN"/>
    <property type="match status" value="1"/>
</dbReference>
<dbReference type="PROSITE" id="PS51272">
    <property type="entry name" value="SLH"/>
    <property type="match status" value="1"/>
</dbReference>
<dbReference type="Pfam" id="PF00395">
    <property type="entry name" value="SLH"/>
    <property type="match status" value="1"/>
</dbReference>
<dbReference type="InterPro" id="IPR001119">
    <property type="entry name" value="SLH_dom"/>
</dbReference>
<evidence type="ECO:0000259" key="2">
    <source>
        <dbReference type="PROSITE" id="PS51272"/>
    </source>
</evidence>
<name>A0A5A8F502_9BACT</name>
<evidence type="ECO:0000256" key="1">
    <source>
        <dbReference type="SAM" id="SignalP"/>
    </source>
</evidence>
<keyword evidence="4" id="KW-1185">Reference proteome</keyword>
<comment type="caution">
    <text evidence="3">The sequence shown here is derived from an EMBL/GenBank/DDBJ whole genome shotgun (WGS) entry which is preliminary data.</text>
</comment>
<accession>A0A5A8F502</accession>
<feature type="chain" id="PRO_5022815447" evidence="1">
    <location>
        <begin position="22"/>
        <end position="404"/>
    </location>
</feature>
<dbReference type="EMBL" id="VFJB01000005">
    <property type="protein sequence ID" value="KAA0258135.1"/>
    <property type="molecule type" value="Genomic_DNA"/>
</dbReference>
<gene>
    <name evidence="3" type="ORF">FHQ18_06995</name>
</gene>
<reference evidence="3 4" key="1">
    <citation type="submission" date="2019-06" db="EMBL/GenBank/DDBJ databases">
        <title>Genomic insights into carbon and energy metabolism of Deferribacter autotrophicus revealed new metabolic traits in the phylum Deferribacteres.</title>
        <authorList>
            <person name="Slobodkin A.I."/>
            <person name="Slobodkina G.B."/>
            <person name="Allioux M."/>
            <person name="Alain K."/>
            <person name="Jebbar M."/>
            <person name="Shadrin V."/>
            <person name="Kublanov I.V."/>
            <person name="Toshchakov S.V."/>
            <person name="Bonch-Osmolovskaya E.A."/>
        </authorList>
    </citation>
    <scope>NUCLEOTIDE SEQUENCE [LARGE SCALE GENOMIC DNA]</scope>
    <source>
        <strain evidence="3 4">SL50</strain>
    </source>
</reference>
<dbReference type="Gene3D" id="1.25.40.10">
    <property type="entry name" value="Tetratricopeptide repeat domain"/>
    <property type="match status" value="1"/>
</dbReference>
<feature type="signal peptide" evidence="1">
    <location>
        <begin position="1"/>
        <end position="21"/>
    </location>
</feature>
<dbReference type="SUPFAM" id="SSF48452">
    <property type="entry name" value="TPR-like"/>
    <property type="match status" value="1"/>
</dbReference>
<dbReference type="RefSeq" id="WP_149266456.1">
    <property type="nucleotide sequence ID" value="NZ_VFJB01000005.1"/>
</dbReference>
<sequence>MKRNILLLFTVITAFIFVSCSKPKTVCNLPTDNPQHNYFTGMELLEKGDVNNANMKFERSIQCDPKYSPGYAGKSLALAMIANTKNDMGEKQVWVERSLESLKKAKKYAKNKAQEYVYYVTAIRTYTELRIEDWLDKVKDFYDDAKDIEKRVNFNELPYYQGPEALEYFMGVAYLKGEKFQKARDAFAGVLNMSRQSKWHASANTMWKKADKIVRAMAGITVGNVGKKIAVKDAVSRADFAALLVDELRIEKIMEGRIPVKSKIAKMNPEFIPADILNNPFRPEIEIVLKWNIRGLSPIYDETTKAYLFFPNKPLTRKEFALILEDVLVKLTGDESLPRKYFGQENSPYPDVRATAPWFNAVMNVVTRGLMETELSGEFRPDDYVDGAEALLAIRVLRQTLNVY</sequence>
<organism evidence="3 4">
    <name type="scientific">Deferribacter autotrophicus</name>
    <dbReference type="NCBI Taxonomy" id="500465"/>
    <lineage>
        <taxon>Bacteria</taxon>
        <taxon>Pseudomonadati</taxon>
        <taxon>Deferribacterota</taxon>
        <taxon>Deferribacteres</taxon>
        <taxon>Deferribacterales</taxon>
        <taxon>Deferribacteraceae</taxon>
        <taxon>Deferribacter</taxon>
    </lineage>
</organism>
<feature type="domain" description="SLH" evidence="2">
    <location>
        <begin position="268"/>
        <end position="338"/>
    </location>
</feature>
<protein>
    <submittedName>
        <fullName evidence="3">S-layer homology domain-containing protein</fullName>
    </submittedName>
</protein>
<evidence type="ECO:0000313" key="4">
    <source>
        <dbReference type="Proteomes" id="UP000322876"/>
    </source>
</evidence>
<dbReference type="AlphaFoldDB" id="A0A5A8F502"/>
<dbReference type="OrthoDB" id="5446486at2"/>
<proteinExistence type="predicted"/>
<evidence type="ECO:0000313" key="3">
    <source>
        <dbReference type="EMBL" id="KAA0258135.1"/>
    </source>
</evidence>
<dbReference type="Proteomes" id="UP000322876">
    <property type="component" value="Unassembled WGS sequence"/>
</dbReference>
<keyword evidence="1" id="KW-0732">Signal</keyword>